<proteinExistence type="inferred from homology"/>
<feature type="domain" description="Ribosomal RNA adenine methylase transferase N-terminal" evidence="9">
    <location>
        <begin position="19"/>
        <end position="188"/>
    </location>
</feature>
<keyword evidence="4 7" id="KW-0808">Transferase</keyword>
<keyword evidence="6 7" id="KW-0694">RNA-binding</keyword>
<dbReference type="GO" id="GO:0003723">
    <property type="term" value="F:RNA binding"/>
    <property type="evidence" value="ECO:0007669"/>
    <property type="project" value="UniProtKB-UniRule"/>
</dbReference>
<dbReference type="SUPFAM" id="SSF53335">
    <property type="entry name" value="S-adenosyl-L-methionine-dependent methyltransferases"/>
    <property type="match status" value="1"/>
</dbReference>
<dbReference type="Proteomes" id="UP000054698">
    <property type="component" value="Unassembled WGS sequence"/>
</dbReference>
<dbReference type="FunFam" id="1.10.8.100:FF:000001">
    <property type="entry name" value="Ribosomal RNA small subunit methyltransferase A"/>
    <property type="match status" value="1"/>
</dbReference>
<dbReference type="Pfam" id="PF00398">
    <property type="entry name" value="RrnaAD"/>
    <property type="match status" value="1"/>
</dbReference>
<dbReference type="GO" id="GO:0005829">
    <property type="term" value="C:cytosol"/>
    <property type="evidence" value="ECO:0007669"/>
    <property type="project" value="TreeGrafter"/>
</dbReference>
<evidence type="ECO:0000313" key="13">
    <source>
        <dbReference type="Proteomes" id="UP000251942"/>
    </source>
</evidence>
<evidence type="ECO:0000256" key="1">
    <source>
        <dbReference type="ARBA" id="ARBA00022490"/>
    </source>
</evidence>
<evidence type="ECO:0000256" key="4">
    <source>
        <dbReference type="ARBA" id="ARBA00022679"/>
    </source>
</evidence>
<dbReference type="Gene3D" id="1.10.8.100">
    <property type="entry name" value="Ribosomal RNA adenine dimethylase-like, domain 2"/>
    <property type="match status" value="1"/>
</dbReference>
<dbReference type="NCBIfam" id="TIGR00755">
    <property type="entry name" value="ksgA"/>
    <property type="match status" value="1"/>
</dbReference>
<name>A0A0W0TMQ1_9GAMM</name>
<evidence type="ECO:0000313" key="11">
    <source>
        <dbReference type="EMBL" id="SPX60904.1"/>
    </source>
</evidence>
<dbReference type="STRING" id="453.Lfee_1774"/>
<dbReference type="Proteomes" id="UP000251942">
    <property type="component" value="Unassembled WGS sequence"/>
</dbReference>
<dbReference type="GO" id="GO:0052908">
    <property type="term" value="F:16S rRNA (adenine(1518)-N(6)/adenine(1519)-N(6))-dimethyltransferase activity"/>
    <property type="evidence" value="ECO:0007669"/>
    <property type="project" value="UniProtKB-EC"/>
</dbReference>
<comment type="subcellular location">
    <subcellularLocation>
        <location evidence="7">Cytoplasm</location>
    </subcellularLocation>
</comment>
<dbReference type="InterPro" id="IPR001737">
    <property type="entry name" value="KsgA/Erm"/>
</dbReference>
<keyword evidence="1 7" id="KW-0963">Cytoplasm</keyword>
<sequence length="256" mass="29077">MNHRPRKRFGQNFLQNKHIITDILNAAHLHQDDKVVEIGPGLGALTQPLLKQLNHLIAIEIDTDLQAHLATLPTATEKLDIVPADALTVDYSQWGKELRILGNLPYNISTPLLLHLLDYVQWIEDMHFMLQKEVVMRLAAQPGTKAYGRLSVIVQYHCDVEHLFDVPPEAFNPQPKVDSAIVRLTPYRSSPYPIVDTNRLERLVAQAFSMRRKTLANNLKPLFSATQITELGLDPLSRPEQIAVIDYVRLAKFMVN</sequence>
<dbReference type="EMBL" id="LNYB01000080">
    <property type="protein sequence ID" value="KTC96862.1"/>
    <property type="molecule type" value="Genomic_DNA"/>
</dbReference>
<reference evidence="11 13" key="2">
    <citation type="submission" date="2018-06" db="EMBL/GenBank/DDBJ databases">
        <authorList>
            <consortium name="Pathogen Informatics"/>
            <person name="Doyle S."/>
        </authorList>
    </citation>
    <scope>NUCLEOTIDE SEQUENCE [LARGE SCALE GENOMIC DNA]</scope>
    <source>
        <strain evidence="11 13">NCTC12022</strain>
    </source>
</reference>
<keyword evidence="2 7" id="KW-0698">rRNA processing</keyword>
<evidence type="ECO:0000256" key="3">
    <source>
        <dbReference type="ARBA" id="ARBA00022603"/>
    </source>
</evidence>
<dbReference type="AlphaFoldDB" id="A0A0W0TMQ1"/>
<feature type="binding site" evidence="7 8">
    <location>
        <position position="85"/>
    </location>
    <ligand>
        <name>S-adenosyl-L-methionine</name>
        <dbReference type="ChEBI" id="CHEBI:59789"/>
    </ligand>
</feature>
<feature type="binding site" evidence="7 8">
    <location>
        <position position="14"/>
    </location>
    <ligand>
        <name>S-adenosyl-L-methionine</name>
        <dbReference type="ChEBI" id="CHEBI:59789"/>
    </ligand>
</feature>
<dbReference type="HAMAP" id="MF_00607">
    <property type="entry name" value="16SrRNA_methyltr_A"/>
    <property type="match status" value="1"/>
</dbReference>
<evidence type="ECO:0000256" key="8">
    <source>
        <dbReference type="PROSITE-ProRule" id="PRU01026"/>
    </source>
</evidence>
<gene>
    <name evidence="7 10" type="primary">ksgA</name>
    <name evidence="7 11" type="synonym">rsmA</name>
    <name evidence="10" type="ORF">Lfee_1774</name>
    <name evidence="11" type="ORF">NCTC12022_01641</name>
</gene>
<evidence type="ECO:0000256" key="5">
    <source>
        <dbReference type="ARBA" id="ARBA00022691"/>
    </source>
</evidence>
<dbReference type="PANTHER" id="PTHR11727:SF7">
    <property type="entry name" value="DIMETHYLADENOSINE TRANSFERASE-RELATED"/>
    <property type="match status" value="1"/>
</dbReference>
<feature type="binding site" evidence="7 8">
    <location>
        <position position="39"/>
    </location>
    <ligand>
        <name>S-adenosyl-L-methionine</name>
        <dbReference type="ChEBI" id="CHEBI:59789"/>
    </ligand>
</feature>
<dbReference type="EC" id="2.1.1.182" evidence="7"/>
<evidence type="ECO:0000313" key="10">
    <source>
        <dbReference type="EMBL" id="KTC96862.1"/>
    </source>
</evidence>
<dbReference type="OrthoDB" id="9814755at2"/>
<dbReference type="Gene3D" id="3.40.50.150">
    <property type="entry name" value="Vaccinia Virus protein VP39"/>
    <property type="match status" value="1"/>
</dbReference>
<keyword evidence="12" id="KW-1185">Reference proteome</keyword>
<evidence type="ECO:0000259" key="9">
    <source>
        <dbReference type="SMART" id="SM00650"/>
    </source>
</evidence>
<dbReference type="PROSITE" id="PS01131">
    <property type="entry name" value="RRNA_A_DIMETH"/>
    <property type="match status" value="1"/>
</dbReference>
<feature type="binding site" evidence="7 8">
    <location>
        <position position="12"/>
    </location>
    <ligand>
        <name>S-adenosyl-L-methionine</name>
        <dbReference type="ChEBI" id="CHEBI:59789"/>
    </ligand>
</feature>
<accession>A0A0W0TMQ1</accession>
<dbReference type="PROSITE" id="PS51689">
    <property type="entry name" value="SAM_RNA_A_N6_MT"/>
    <property type="match status" value="1"/>
</dbReference>
<keyword evidence="3 7" id="KW-0489">Methyltransferase</keyword>
<dbReference type="InterPro" id="IPR020596">
    <property type="entry name" value="rRNA_Ade_Mease_Trfase_CS"/>
</dbReference>
<dbReference type="InterPro" id="IPR020598">
    <property type="entry name" value="rRNA_Ade_methylase_Trfase_N"/>
</dbReference>
<dbReference type="InterPro" id="IPR011530">
    <property type="entry name" value="rRNA_adenine_dimethylase"/>
</dbReference>
<evidence type="ECO:0000256" key="6">
    <source>
        <dbReference type="ARBA" id="ARBA00022884"/>
    </source>
</evidence>
<dbReference type="PANTHER" id="PTHR11727">
    <property type="entry name" value="DIMETHYLADENOSINE TRANSFERASE"/>
    <property type="match status" value="1"/>
</dbReference>
<dbReference type="InterPro" id="IPR029063">
    <property type="entry name" value="SAM-dependent_MTases_sf"/>
</dbReference>
<dbReference type="InterPro" id="IPR023165">
    <property type="entry name" value="rRNA_Ade_diMease-like_C"/>
</dbReference>
<reference evidence="10 12" key="1">
    <citation type="submission" date="2015-11" db="EMBL/GenBank/DDBJ databases">
        <title>Genomic analysis of 38 Legionella species identifies large and diverse effector repertoires.</title>
        <authorList>
            <person name="Burstein D."/>
            <person name="Amaro F."/>
            <person name="Zusman T."/>
            <person name="Lifshitz Z."/>
            <person name="Cohen O."/>
            <person name="Gilbert J.A."/>
            <person name="Pupko T."/>
            <person name="Shuman H.A."/>
            <person name="Segal G."/>
        </authorList>
    </citation>
    <scope>NUCLEOTIDE SEQUENCE [LARGE SCALE GENOMIC DNA]</scope>
    <source>
        <strain evidence="10 12">WO-44C</strain>
    </source>
</reference>
<dbReference type="EMBL" id="UASS01000013">
    <property type="protein sequence ID" value="SPX60904.1"/>
    <property type="molecule type" value="Genomic_DNA"/>
</dbReference>
<feature type="binding site" evidence="7 8">
    <location>
        <position position="60"/>
    </location>
    <ligand>
        <name>S-adenosyl-L-methionine</name>
        <dbReference type="ChEBI" id="CHEBI:59789"/>
    </ligand>
</feature>
<evidence type="ECO:0000256" key="7">
    <source>
        <dbReference type="HAMAP-Rule" id="MF_00607"/>
    </source>
</evidence>
<dbReference type="PATRIC" id="fig|453.4.peg.1949"/>
<evidence type="ECO:0000313" key="12">
    <source>
        <dbReference type="Proteomes" id="UP000054698"/>
    </source>
</evidence>
<comment type="similarity">
    <text evidence="7">Belongs to the class I-like SAM-binding methyltransferase superfamily. rRNA adenine N(6)-methyltransferase family. RsmA subfamily.</text>
</comment>
<evidence type="ECO:0000256" key="2">
    <source>
        <dbReference type="ARBA" id="ARBA00022552"/>
    </source>
</evidence>
<organism evidence="10 12">
    <name type="scientific">Legionella feeleii</name>
    <dbReference type="NCBI Taxonomy" id="453"/>
    <lineage>
        <taxon>Bacteria</taxon>
        <taxon>Pseudomonadati</taxon>
        <taxon>Pseudomonadota</taxon>
        <taxon>Gammaproteobacteria</taxon>
        <taxon>Legionellales</taxon>
        <taxon>Legionellaceae</taxon>
        <taxon>Legionella</taxon>
    </lineage>
</organism>
<dbReference type="RefSeq" id="WP_058445926.1">
    <property type="nucleotide sequence ID" value="NZ_CAAAHT010000002.1"/>
</dbReference>
<keyword evidence="5 7" id="KW-0949">S-adenosyl-L-methionine</keyword>
<comment type="function">
    <text evidence="7">Specifically dimethylates two adjacent adenosines (A1518 and A1519) in the loop of a conserved hairpin near the 3'-end of 16S rRNA in the 30S particle. May play a critical role in biogenesis of 30S subunits.</text>
</comment>
<dbReference type="SMART" id="SM00650">
    <property type="entry name" value="rADc"/>
    <property type="match status" value="1"/>
</dbReference>
<dbReference type="FunFam" id="3.40.50.150:FF:000023">
    <property type="entry name" value="Ribosomal RNA small subunit methyltransferase A"/>
    <property type="match status" value="1"/>
</dbReference>
<feature type="binding site" evidence="7 8">
    <location>
        <position position="103"/>
    </location>
    <ligand>
        <name>S-adenosyl-L-methionine</name>
        <dbReference type="ChEBI" id="CHEBI:59789"/>
    </ligand>
</feature>
<protein>
    <recommendedName>
        <fullName evidence="7">Ribosomal RNA small subunit methyltransferase A</fullName>
        <ecNumber evidence="7">2.1.1.182</ecNumber>
    </recommendedName>
    <alternativeName>
        <fullName evidence="7">16S rRNA (adenine(1518)-N(6)/adenine(1519)-N(6))-dimethyltransferase</fullName>
    </alternativeName>
    <alternativeName>
        <fullName evidence="7">16S rRNA dimethyladenosine transferase</fullName>
    </alternativeName>
    <alternativeName>
        <fullName evidence="7">16S rRNA dimethylase</fullName>
    </alternativeName>
    <alternativeName>
        <fullName evidence="7">S-adenosylmethionine-6-N', N'-adenosyl(rRNA) dimethyltransferase</fullName>
    </alternativeName>
</protein>
<comment type="catalytic activity">
    <reaction evidence="7">
        <text>adenosine(1518)/adenosine(1519) in 16S rRNA + 4 S-adenosyl-L-methionine = N(6)-dimethyladenosine(1518)/N(6)-dimethyladenosine(1519) in 16S rRNA + 4 S-adenosyl-L-homocysteine + 4 H(+)</text>
        <dbReference type="Rhea" id="RHEA:19609"/>
        <dbReference type="Rhea" id="RHEA-COMP:10232"/>
        <dbReference type="Rhea" id="RHEA-COMP:10233"/>
        <dbReference type="ChEBI" id="CHEBI:15378"/>
        <dbReference type="ChEBI" id="CHEBI:57856"/>
        <dbReference type="ChEBI" id="CHEBI:59789"/>
        <dbReference type="ChEBI" id="CHEBI:74411"/>
        <dbReference type="ChEBI" id="CHEBI:74493"/>
        <dbReference type="EC" id="2.1.1.182"/>
    </reaction>
</comment>